<dbReference type="Pfam" id="PF00455">
    <property type="entry name" value="DeoRC"/>
    <property type="match status" value="1"/>
</dbReference>
<keyword evidence="3" id="KW-0238">DNA-binding</keyword>
<dbReference type="SMART" id="SM00420">
    <property type="entry name" value="HTH_DEOR"/>
    <property type="match status" value="1"/>
</dbReference>
<dbReference type="PANTHER" id="PTHR30363:SF4">
    <property type="entry name" value="GLYCEROL-3-PHOSPHATE REGULON REPRESSOR"/>
    <property type="match status" value="1"/>
</dbReference>
<dbReference type="InterPro" id="IPR018356">
    <property type="entry name" value="Tscrpt_reg_HTH_DeoR_CS"/>
</dbReference>
<dbReference type="InterPro" id="IPR050313">
    <property type="entry name" value="Carb_Metab_HTH_regulators"/>
</dbReference>
<feature type="domain" description="HTH deoR-type" evidence="5">
    <location>
        <begin position="29"/>
        <end position="84"/>
    </location>
</feature>
<comment type="caution">
    <text evidence="6">The sequence shown here is derived from an EMBL/GenBank/DDBJ whole genome shotgun (WGS) entry which is preliminary data.</text>
</comment>
<organism evidence="6 7">
    <name type="scientific">Mycoplana azooxidifex</name>
    <dbReference type="NCBI Taxonomy" id="1636188"/>
    <lineage>
        <taxon>Bacteria</taxon>
        <taxon>Pseudomonadati</taxon>
        <taxon>Pseudomonadota</taxon>
        <taxon>Alphaproteobacteria</taxon>
        <taxon>Hyphomicrobiales</taxon>
        <taxon>Rhizobiaceae</taxon>
        <taxon>Mycoplana</taxon>
    </lineage>
</organism>
<evidence type="ECO:0000256" key="4">
    <source>
        <dbReference type="ARBA" id="ARBA00023163"/>
    </source>
</evidence>
<evidence type="ECO:0000313" key="6">
    <source>
        <dbReference type="EMBL" id="MBB3979898.1"/>
    </source>
</evidence>
<dbReference type="GO" id="GO:0003677">
    <property type="term" value="F:DNA binding"/>
    <property type="evidence" value="ECO:0007669"/>
    <property type="project" value="UniProtKB-KW"/>
</dbReference>
<reference evidence="6 7" key="1">
    <citation type="submission" date="2020-08" db="EMBL/GenBank/DDBJ databases">
        <title>Genomic Encyclopedia of Type Strains, Phase IV (KMG-IV): sequencing the most valuable type-strain genomes for metagenomic binning, comparative biology and taxonomic classification.</title>
        <authorList>
            <person name="Goeker M."/>
        </authorList>
    </citation>
    <scope>NUCLEOTIDE SEQUENCE [LARGE SCALE GENOMIC DNA]</scope>
    <source>
        <strain evidence="6 7">DSM 100211</strain>
    </source>
</reference>
<dbReference type="Proteomes" id="UP000574761">
    <property type="component" value="Unassembled WGS sequence"/>
</dbReference>
<dbReference type="Gene3D" id="1.10.10.10">
    <property type="entry name" value="Winged helix-like DNA-binding domain superfamily/Winged helix DNA-binding domain"/>
    <property type="match status" value="1"/>
</dbReference>
<name>A0A7W6DAZ2_9HYPH</name>
<dbReference type="InterPro" id="IPR037171">
    <property type="entry name" value="NagB/RpiA_transferase-like"/>
</dbReference>
<evidence type="ECO:0000256" key="2">
    <source>
        <dbReference type="ARBA" id="ARBA00023015"/>
    </source>
</evidence>
<dbReference type="InterPro" id="IPR036388">
    <property type="entry name" value="WH-like_DNA-bd_sf"/>
</dbReference>
<dbReference type="PRINTS" id="PR00037">
    <property type="entry name" value="HTHLACR"/>
</dbReference>
<evidence type="ECO:0000256" key="3">
    <source>
        <dbReference type="ARBA" id="ARBA00023125"/>
    </source>
</evidence>
<evidence type="ECO:0000256" key="1">
    <source>
        <dbReference type="ARBA" id="ARBA00022491"/>
    </source>
</evidence>
<keyword evidence="1" id="KW-0678">Repressor</keyword>
<gene>
    <name evidence="6" type="ORF">GGQ64_005145</name>
</gene>
<accession>A0A7W6DAZ2</accession>
<dbReference type="SMART" id="SM01134">
    <property type="entry name" value="DeoRC"/>
    <property type="match status" value="1"/>
</dbReference>
<dbReference type="InterPro" id="IPR036390">
    <property type="entry name" value="WH_DNA-bd_sf"/>
</dbReference>
<keyword evidence="2" id="KW-0805">Transcription regulation</keyword>
<keyword evidence="7" id="KW-1185">Reference proteome</keyword>
<proteinExistence type="predicted"/>
<dbReference type="Gene3D" id="3.40.50.1360">
    <property type="match status" value="1"/>
</dbReference>
<evidence type="ECO:0000259" key="5">
    <source>
        <dbReference type="PROSITE" id="PS51000"/>
    </source>
</evidence>
<evidence type="ECO:0000313" key="7">
    <source>
        <dbReference type="Proteomes" id="UP000574761"/>
    </source>
</evidence>
<dbReference type="PANTHER" id="PTHR30363">
    <property type="entry name" value="HTH-TYPE TRANSCRIPTIONAL REGULATOR SRLR-RELATED"/>
    <property type="match status" value="1"/>
</dbReference>
<dbReference type="PROSITE" id="PS00894">
    <property type="entry name" value="HTH_DEOR_1"/>
    <property type="match status" value="1"/>
</dbReference>
<dbReference type="AlphaFoldDB" id="A0A7W6DAZ2"/>
<dbReference type="Pfam" id="PF08220">
    <property type="entry name" value="HTH_DeoR"/>
    <property type="match status" value="1"/>
</dbReference>
<dbReference type="SUPFAM" id="SSF100950">
    <property type="entry name" value="NagB/RpiA/CoA transferase-like"/>
    <property type="match status" value="1"/>
</dbReference>
<dbReference type="PROSITE" id="PS51000">
    <property type="entry name" value="HTH_DEOR_2"/>
    <property type="match status" value="1"/>
</dbReference>
<protein>
    <submittedName>
        <fullName evidence="6">DeoR family glycerol-3-phosphate regulon repressor</fullName>
    </submittedName>
</protein>
<sequence length="276" mass="29873">MESNASRFVATTQIFGYRLGRSGKSMHDKTQRQAVILDAVSKGGSLEVAALAATLGVTGETIRRDIKELQAKGLVTKVHGAVTLPNTVLNTSFRDRMKHNSEGKRRIAAAIAERVVDGDSLIIETGTTTTYVAQALTARRGLTIITNSLDVARSLAFRSDNAVYMAGGRLTPDDGAALDQSAADFVRRFRVKYSISSVVGVDLEDGLTANTVAEADFSRLVISRAETPIIAIDSSKFDRKGLVQITEPYQVGLIVTDARLSTEYRRLFDGIEITEC</sequence>
<dbReference type="InterPro" id="IPR014036">
    <property type="entry name" value="DeoR-like_C"/>
</dbReference>
<dbReference type="InterPro" id="IPR001034">
    <property type="entry name" value="DeoR_HTH"/>
</dbReference>
<dbReference type="RefSeq" id="WP_183808076.1">
    <property type="nucleotide sequence ID" value="NZ_JACIEE010000014.1"/>
</dbReference>
<dbReference type="GO" id="GO:0003700">
    <property type="term" value="F:DNA-binding transcription factor activity"/>
    <property type="evidence" value="ECO:0007669"/>
    <property type="project" value="InterPro"/>
</dbReference>
<dbReference type="SUPFAM" id="SSF46785">
    <property type="entry name" value="Winged helix' DNA-binding domain"/>
    <property type="match status" value="1"/>
</dbReference>
<keyword evidence="4" id="KW-0804">Transcription</keyword>
<dbReference type="EMBL" id="JACIEE010000014">
    <property type="protein sequence ID" value="MBB3979898.1"/>
    <property type="molecule type" value="Genomic_DNA"/>
</dbReference>